<evidence type="ECO:0000313" key="3">
    <source>
        <dbReference type="Proteomes" id="UP001152755"/>
    </source>
</evidence>
<feature type="transmembrane region" description="Helical" evidence="1">
    <location>
        <begin position="227"/>
        <end position="246"/>
    </location>
</feature>
<reference evidence="2" key="1">
    <citation type="submission" date="2022-08" db="EMBL/GenBank/DDBJ databases">
        <title>Genome analysis of Corynebacteriales strain.</title>
        <authorList>
            <person name="Lee S.D."/>
        </authorList>
    </citation>
    <scope>NUCLEOTIDE SEQUENCE</scope>
    <source>
        <strain evidence="2">D3-21</strain>
    </source>
</reference>
<feature type="transmembrane region" description="Helical" evidence="1">
    <location>
        <begin position="35"/>
        <end position="62"/>
    </location>
</feature>
<keyword evidence="1" id="KW-0472">Membrane</keyword>
<dbReference type="AlphaFoldDB" id="A0A9X4LYX6"/>
<comment type="caution">
    <text evidence="2">The sequence shown here is derived from an EMBL/GenBank/DDBJ whole genome shotgun (WGS) entry which is preliminary data.</text>
</comment>
<feature type="transmembrane region" description="Helical" evidence="1">
    <location>
        <begin position="105"/>
        <end position="127"/>
    </location>
</feature>
<sequence>MTTPLTVTTPAFAAVDLGAPPRPAGRILAAARMHLVSVMFVAMPVLVGLSAFLINLIIFALVDTGQALNGTGGLAAFLGTYFAAYMAATQAFSFALGVSLTRREFFTGTVALALVQSVLAGLAIYLLSLIESATNGWGVQMRFFGLVRYLSDNPGVQLGAPIAFCMLLALAAMLIGAVYTRWKGLGMLGLSVGAVLAFGVVAIVITWQGWWPGFADLFTGPPVAVPLIVYPLAAAAVAGTGAYGVLRRAIP</sequence>
<evidence type="ECO:0000313" key="2">
    <source>
        <dbReference type="EMBL" id="MDG3013945.1"/>
    </source>
</evidence>
<organism evidence="2 3">
    <name type="scientific">Speluncibacter jeojiensis</name>
    <dbReference type="NCBI Taxonomy" id="2710754"/>
    <lineage>
        <taxon>Bacteria</taxon>
        <taxon>Bacillati</taxon>
        <taxon>Actinomycetota</taxon>
        <taxon>Actinomycetes</taxon>
        <taxon>Mycobacteriales</taxon>
        <taxon>Speluncibacteraceae</taxon>
        <taxon>Speluncibacter</taxon>
    </lineage>
</organism>
<proteinExistence type="predicted"/>
<protein>
    <submittedName>
        <fullName evidence="2">ABC transporter permease</fullName>
    </submittedName>
</protein>
<dbReference type="RefSeq" id="WP_332519361.1">
    <property type="nucleotide sequence ID" value="NZ_JANRHA010000002.1"/>
</dbReference>
<keyword evidence="1" id="KW-0812">Transmembrane</keyword>
<accession>A0A9X4LYX6</accession>
<feature type="transmembrane region" description="Helical" evidence="1">
    <location>
        <begin position="158"/>
        <end position="178"/>
    </location>
</feature>
<keyword evidence="1" id="KW-1133">Transmembrane helix</keyword>
<feature type="transmembrane region" description="Helical" evidence="1">
    <location>
        <begin position="185"/>
        <end position="207"/>
    </location>
</feature>
<dbReference type="EMBL" id="JANRHA010000002">
    <property type="protein sequence ID" value="MDG3013945.1"/>
    <property type="molecule type" value="Genomic_DNA"/>
</dbReference>
<name>A0A9X4LYX6_9ACTN</name>
<evidence type="ECO:0000256" key="1">
    <source>
        <dbReference type="SAM" id="Phobius"/>
    </source>
</evidence>
<dbReference type="Proteomes" id="UP001152755">
    <property type="component" value="Unassembled WGS sequence"/>
</dbReference>
<keyword evidence="3" id="KW-1185">Reference proteome</keyword>
<gene>
    <name evidence="2" type="ORF">NVS88_05165</name>
</gene>
<feature type="transmembrane region" description="Helical" evidence="1">
    <location>
        <begin position="74"/>
        <end position="98"/>
    </location>
</feature>